<sequence length="90" mass="9974">YEAGMDYEKICRMKAKDGDSMLIIAGVSVTTTLPFGTPDKVRAEMKWLVENGPKTGLFLGGSSSITPGTNRENILTFVEGLKYYREHGRK</sequence>
<dbReference type="AlphaFoldDB" id="A0A2M7SA91"/>
<dbReference type="Gene3D" id="3.20.20.210">
    <property type="match status" value="1"/>
</dbReference>
<evidence type="ECO:0000313" key="2">
    <source>
        <dbReference type="Proteomes" id="UP000229307"/>
    </source>
</evidence>
<comment type="caution">
    <text evidence="1">The sequence shown here is derived from an EMBL/GenBank/DDBJ whole genome shotgun (WGS) entry which is preliminary data.</text>
</comment>
<protein>
    <recommendedName>
        <fullName evidence="3">Uroporphyrinogen decarboxylase (URO-D) domain-containing protein</fullName>
    </recommendedName>
</protein>
<gene>
    <name evidence="1" type="ORF">COY52_06920</name>
</gene>
<accession>A0A2M7SA91</accession>
<dbReference type="SUPFAM" id="SSF51726">
    <property type="entry name" value="UROD/MetE-like"/>
    <property type="match status" value="1"/>
</dbReference>
<evidence type="ECO:0008006" key="3">
    <source>
        <dbReference type="Google" id="ProtNLM"/>
    </source>
</evidence>
<reference evidence="2" key="1">
    <citation type="submission" date="2017-09" db="EMBL/GenBank/DDBJ databases">
        <title>Depth-based differentiation of microbial function through sediment-hosted aquifers and enrichment of novel symbionts in the deep terrestrial subsurface.</title>
        <authorList>
            <person name="Probst A.J."/>
            <person name="Ladd B."/>
            <person name="Jarett J.K."/>
            <person name="Geller-Mcgrath D.E."/>
            <person name="Sieber C.M.K."/>
            <person name="Emerson J.B."/>
            <person name="Anantharaman K."/>
            <person name="Thomas B.C."/>
            <person name="Malmstrom R."/>
            <person name="Stieglmeier M."/>
            <person name="Klingl A."/>
            <person name="Woyke T."/>
            <person name="Ryan C.M."/>
            <person name="Banfield J.F."/>
        </authorList>
    </citation>
    <scope>NUCLEOTIDE SEQUENCE [LARGE SCALE GENOMIC DNA]</scope>
</reference>
<proteinExistence type="predicted"/>
<dbReference type="EMBL" id="PFMR01000184">
    <property type="protein sequence ID" value="PIZ16467.1"/>
    <property type="molecule type" value="Genomic_DNA"/>
</dbReference>
<name>A0A2M7SA91_9BACT</name>
<dbReference type="Proteomes" id="UP000229307">
    <property type="component" value="Unassembled WGS sequence"/>
</dbReference>
<dbReference type="InterPro" id="IPR038071">
    <property type="entry name" value="UROD/MetE-like_sf"/>
</dbReference>
<evidence type="ECO:0000313" key="1">
    <source>
        <dbReference type="EMBL" id="PIZ16467.1"/>
    </source>
</evidence>
<feature type="non-terminal residue" evidence="1">
    <location>
        <position position="1"/>
    </location>
</feature>
<organism evidence="1 2">
    <name type="scientific">Candidatus Desantisbacteria bacterium CG_4_10_14_0_8_um_filter_48_22</name>
    <dbReference type="NCBI Taxonomy" id="1974543"/>
    <lineage>
        <taxon>Bacteria</taxon>
        <taxon>Candidatus Desantisiibacteriota</taxon>
    </lineage>
</organism>